<organism evidence="2">
    <name type="scientific">marine sediment metagenome</name>
    <dbReference type="NCBI Taxonomy" id="412755"/>
    <lineage>
        <taxon>unclassified sequences</taxon>
        <taxon>metagenomes</taxon>
        <taxon>ecological metagenomes</taxon>
    </lineage>
</organism>
<name>X1L7N0_9ZZZZ</name>
<dbReference type="GO" id="GO:0006313">
    <property type="term" value="P:DNA transposition"/>
    <property type="evidence" value="ECO:0007669"/>
    <property type="project" value="InterPro"/>
</dbReference>
<feature type="non-terminal residue" evidence="2">
    <location>
        <position position="1"/>
    </location>
</feature>
<dbReference type="Pfam" id="PF01609">
    <property type="entry name" value="DDE_Tnp_1"/>
    <property type="match status" value="1"/>
</dbReference>
<dbReference type="AlphaFoldDB" id="X1L7N0"/>
<accession>X1L7N0</accession>
<dbReference type="GO" id="GO:0003677">
    <property type="term" value="F:DNA binding"/>
    <property type="evidence" value="ECO:0007669"/>
    <property type="project" value="InterPro"/>
</dbReference>
<comment type="caution">
    <text evidence="2">The sequence shown here is derived from an EMBL/GenBank/DDBJ whole genome shotgun (WGS) entry which is preliminary data.</text>
</comment>
<dbReference type="EMBL" id="BARV01000848">
    <property type="protein sequence ID" value="GAH90168.1"/>
    <property type="molecule type" value="Genomic_DNA"/>
</dbReference>
<feature type="domain" description="Transposase IS4-like" evidence="1">
    <location>
        <begin position="2"/>
        <end position="136"/>
    </location>
</feature>
<evidence type="ECO:0000313" key="2">
    <source>
        <dbReference type="EMBL" id="GAH90168.1"/>
    </source>
</evidence>
<gene>
    <name evidence="2" type="ORF">S06H3_02799</name>
</gene>
<dbReference type="GO" id="GO:0004803">
    <property type="term" value="F:transposase activity"/>
    <property type="evidence" value="ECO:0007669"/>
    <property type="project" value="InterPro"/>
</dbReference>
<evidence type="ECO:0000259" key="1">
    <source>
        <dbReference type="Pfam" id="PF01609"/>
    </source>
</evidence>
<protein>
    <recommendedName>
        <fullName evidence="1">Transposase IS4-like domain-containing protein</fullName>
    </recommendedName>
</protein>
<sequence>ELDKAGIKFITLRRRGKKLKEQTESLDQTEWKKVKLPIPKRKYQKFLTYESEIMLKGCEKPLRQIIMKDHGRTEPTYVITNNRELLLETVLMIYARRWRIENKLAELVNFFNLNALSSPIMVRIHFDILLSIVASFLYRRLAEDLPRFEKSLAPDIFRRFIDMPGRIRLDGNDFELHLRKRAHTPILLGVKKLQTAIEVPWLDSRRIHIRFQP</sequence>
<proteinExistence type="predicted"/>
<reference evidence="2" key="1">
    <citation type="journal article" date="2014" name="Front. Microbiol.">
        <title>High frequency of phylogenetically diverse reductive dehalogenase-homologous genes in deep subseafloor sedimentary metagenomes.</title>
        <authorList>
            <person name="Kawai M."/>
            <person name="Futagami T."/>
            <person name="Toyoda A."/>
            <person name="Takaki Y."/>
            <person name="Nishi S."/>
            <person name="Hori S."/>
            <person name="Arai W."/>
            <person name="Tsubouchi T."/>
            <person name="Morono Y."/>
            <person name="Uchiyama I."/>
            <person name="Ito T."/>
            <person name="Fujiyama A."/>
            <person name="Inagaki F."/>
            <person name="Takami H."/>
        </authorList>
    </citation>
    <scope>NUCLEOTIDE SEQUENCE</scope>
    <source>
        <strain evidence="2">Expedition CK06-06</strain>
    </source>
</reference>
<dbReference type="InterPro" id="IPR002559">
    <property type="entry name" value="Transposase_11"/>
</dbReference>